<dbReference type="Proteomes" id="UP001058974">
    <property type="component" value="Chromosome 1"/>
</dbReference>
<dbReference type="SUPFAM" id="SSF53474">
    <property type="entry name" value="alpha/beta-Hydrolases"/>
    <property type="match status" value="1"/>
</dbReference>
<dbReference type="EMBL" id="JAMSHJ010000001">
    <property type="protein sequence ID" value="KAI5443487.1"/>
    <property type="molecule type" value="Genomic_DNA"/>
</dbReference>
<evidence type="ECO:0000256" key="1">
    <source>
        <dbReference type="SAM" id="SignalP"/>
    </source>
</evidence>
<feature type="chain" id="PRO_5039260296" description="Partial AB-hydrolase lipase domain-containing protein" evidence="1">
    <location>
        <begin position="29"/>
        <end position="367"/>
    </location>
</feature>
<dbReference type="Gramene" id="Psat01G0221300-T1">
    <property type="protein sequence ID" value="KAI5443487.1"/>
    <property type="gene ID" value="KIW84_012213"/>
</dbReference>
<name>A0A9D5BH84_PEA</name>
<evidence type="ECO:0000259" key="2">
    <source>
        <dbReference type="Pfam" id="PF04083"/>
    </source>
</evidence>
<reference evidence="3 4" key="1">
    <citation type="journal article" date="2022" name="Nat. Genet.">
        <title>Improved pea reference genome and pan-genome highlight genomic features and evolutionary characteristics.</title>
        <authorList>
            <person name="Yang T."/>
            <person name="Liu R."/>
            <person name="Luo Y."/>
            <person name="Hu S."/>
            <person name="Wang D."/>
            <person name="Wang C."/>
            <person name="Pandey M.K."/>
            <person name="Ge S."/>
            <person name="Xu Q."/>
            <person name="Li N."/>
            <person name="Li G."/>
            <person name="Huang Y."/>
            <person name="Saxena R.K."/>
            <person name="Ji Y."/>
            <person name="Li M."/>
            <person name="Yan X."/>
            <person name="He Y."/>
            <person name="Liu Y."/>
            <person name="Wang X."/>
            <person name="Xiang C."/>
            <person name="Varshney R.K."/>
            <person name="Ding H."/>
            <person name="Gao S."/>
            <person name="Zong X."/>
        </authorList>
    </citation>
    <scope>NUCLEOTIDE SEQUENCE [LARGE SCALE GENOMIC DNA]</scope>
    <source>
        <strain evidence="3 4">cv. Zhongwan 6</strain>
    </source>
</reference>
<feature type="signal peptide" evidence="1">
    <location>
        <begin position="1"/>
        <end position="28"/>
    </location>
</feature>
<dbReference type="AlphaFoldDB" id="A0A9D5BH84"/>
<gene>
    <name evidence="3" type="ORF">KIW84_012213</name>
</gene>
<sequence length="367" mass="40706">MVFLNLINSVALTLCVILLAVHSHQTWALGRGFLGNRKLIPSGEGLCASSITIHGYNCQELEVTTKDGYILSVQRILDGRVKVVGNVIKEPVIVQHGILVDGATWFFNSLEQNLPMILADNGFDVWVVNTRGTKYSCKHANFDASREEYWYWSWDDLVAYELPSVFDFISKETGQKIHYVGHSLGTLTALVSLAEGKWVNQVKSVALLSPIAYLKRMTTPIGAAAARSLLGENLIPKGCITGAFIMNPSELMNALQSKMDAQSAELRDLLKSSLASHSDTIHSTLHSHLLEVDAKVANLRSTYQHPPHGSPETASRSLKISVPRFDGSNPIDWLFQITTFFNFHQTPENARLQIVSFHMEGRAAAWF</sequence>
<dbReference type="InterPro" id="IPR006693">
    <property type="entry name" value="AB_hydrolase_lipase"/>
</dbReference>
<feature type="domain" description="Partial AB-hydrolase lipase" evidence="2">
    <location>
        <begin position="50"/>
        <end position="108"/>
    </location>
</feature>
<dbReference type="GO" id="GO:0006629">
    <property type="term" value="P:lipid metabolic process"/>
    <property type="evidence" value="ECO:0007669"/>
    <property type="project" value="InterPro"/>
</dbReference>
<dbReference type="InterPro" id="IPR029058">
    <property type="entry name" value="AB_hydrolase_fold"/>
</dbReference>
<protein>
    <recommendedName>
        <fullName evidence="2">Partial AB-hydrolase lipase domain-containing protein</fullName>
    </recommendedName>
</protein>
<evidence type="ECO:0000313" key="3">
    <source>
        <dbReference type="EMBL" id="KAI5443487.1"/>
    </source>
</evidence>
<dbReference type="Gene3D" id="3.40.50.1820">
    <property type="entry name" value="alpha/beta hydrolase"/>
    <property type="match status" value="1"/>
</dbReference>
<dbReference type="PANTHER" id="PTHR11005">
    <property type="entry name" value="LYSOSOMAL ACID LIPASE-RELATED"/>
    <property type="match status" value="1"/>
</dbReference>
<keyword evidence="4" id="KW-1185">Reference proteome</keyword>
<keyword evidence="1" id="KW-0732">Signal</keyword>
<comment type="caution">
    <text evidence="3">The sequence shown here is derived from an EMBL/GenBank/DDBJ whole genome shotgun (WGS) entry which is preliminary data.</text>
</comment>
<dbReference type="Pfam" id="PF04083">
    <property type="entry name" value="Abhydro_lipase"/>
    <property type="match status" value="1"/>
</dbReference>
<proteinExistence type="predicted"/>
<organism evidence="3 4">
    <name type="scientific">Pisum sativum</name>
    <name type="common">Garden pea</name>
    <name type="synonym">Lathyrus oleraceus</name>
    <dbReference type="NCBI Taxonomy" id="3888"/>
    <lineage>
        <taxon>Eukaryota</taxon>
        <taxon>Viridiplantae</taxon>
        <taxon>Streptophyta</taxon>
        <taxon>Embryophyta</taxon>
        <taxon>Tracheophyta</taxon>
        <taxon>Spermatophyta</taxon>
        <taxon>Magnoliopsida</taxon>
        <taxon>eudicotyledons</taxon>
        <taxon>Gunneridae</taxon>
        <taxon>Pentapetalae</taxon>
        <taxon>rosids</taxon>
        <taxon>fabids</taxon>
        <taxon>Fabales</taxon>
        <taxon>Fabaceae</taxon>
        <taxon>Papilionoideae</taxon>
        <taxon>50 kb inversion clade</taxon>
        <taxon>NPAAA clade</taxon>
        <taxon>Hologalegina</taxon>
        <taxon>IRL clade</taxon>
        <taxon>Fabeae</taxon>
        <taxon>Lathyrus</taxon>
    </lineage>
</organism>
<accession>A0A9D5BH84</accession>
<evidence type="ECO:0000313" key="4">
    <source>
        <dbReference type="Proteomes" id="UP001058974"/>
    </source>
</evidence>